<keyword evidence="4" id="KW-0479">Metal-binding</keyword>
<keyword evidence="5" id="KW-0378">Hydrolase</keyword>
<dbReference type="EMBL" id="SEYY01023047">
    <property type="protein sequence ID" value="KAB7495123.1"/>
    <property type="molecule type" value="Genomic_DNA"/>
</dbReference>
<evidence type="ECO:0000313" key="8">
    <source>
        <dbReference type="EMBL" id="KAB7495123.1"/>
    </source>
</evidence>
<sequence length="599" mass="68396">MINEICIVINIHIGEESFVIDIEEGTFVCAFVASSKETVKFSKDKFNIQDSKFPQGFVFPNENQHHNLVMPVSQSDGKLAGVLELYRKEEKGEFHDEAKKVNSYLAWGQIALHYSELNYSMMEQRNLHEFLLSVVRSLFQDMESIDNLIETIVNYARELVKADRASLFLLDDKKQYLLAKIFDVGANSETGNEEVKDTFKRLQIGQGIAGTVAETGECLNIEDAYSDSRFCQDIDEITKYKTNSILCVPIIIREEVIGAQLYDTIYKSEQSYKLWRFSVTTIRAPRRSSNPLKIKRYLIIFQEVDKFSFNSLELKEKMVPHMLYMFKDLFGVRNFDKDSLIRFFFTVRKNYRGVPYHNWKHGFCVANSMYVIIKGSPCVFYNLEEGHNIFGKLKPSDYKKVLDNMKHCILATDLKNFFKNKGIIKELIDEKSFDSGDLEHRLLLQALTMTSCDISASAKPWKIHVGFATEIIEEFYTQGDKEKRAGKIPIPMMDRDKPEQQVPSQIGFISGICIPCYELIEKLIPASAPLLQESKKNLELYKSMKKSQLKESERGKSVQGLGKQTSEKTSVSEGLARAVALPLFIAGVPAPKGGADEEK</sequence>
<dbReference type="Proteomes" id="UP000326759">
    <property type="component" value="Unassembled WGS sequence"/>
</dbReference>
<evidence type="ECO:0000313" key="9">
    <source>
        <dbReference type="Proteomes" id="UP000326759"/>
    </source>
</evidence>
<evidence type="ECO:0000256" key="3">
    <source>
        <dbReference type="ARBA" id="ARBA00012319"/>
    </source>
</evidence>
<dbReference type="InterPro" id="IPR003018">
    <property type="entry name" value="GAF"/>
</dbReference>
<name>A0A5N5SM61_9CRUS</name>
<evidence type="ECO:0000256" key="6">
    <source>
        <dbReference type="SAM" id="MobiDB-lite"/>
    </source>
</evidence>
<dbReference type="InterPro" id="IPR029016">
    <property type="entry name" value="GAF-like_dom_sf"/>
</dbReference>
<dbReference type="SUPFAM" id="SSF55781">
    <property type="entry name" value="GAF domain-like"/>
    <property type="match status" value="2"/>
</dbReference>
<evidence type="ECO:0000256" key="2">
    <source>
        <dbReference type="ARBA" id="ARBA00007648"/>
    </source>
</evidence>
<comment type="caution">
    <text evidence="8">The sequence shown here is derived from an EMBL/GenBank/DDBJ whole genome shotgun (WGS) entry which is preliminary data.</text>
</comment>
<evidence type="ECO:0000256" key="4">
    <source>
        <dbReference type="ARBA" id="ARBA00022723"/>
    </source>
</evidence>
<dbReference type="GO" id="GO:0046872">
    <property type="term" value="F:metal ion binding"/>
    <property type="evidence" value="ECO:0007669"/>
    <property type="project" value="UniProtKB-KW"/>
</dbReference>
<protein>
    <recommendedName>
        <fullName evidence="3">3',5'-cyclic-GMP phosphodiesterase</fullName>
        <ecNumber evidence="3">3.1.4.35</ecNumber>
    </recommendedName>
</protein>
<evidence type="ECO:0000256" key="1">
    <source>
        <dbReference type="ARBA" id="ARBA00001968"/>
    </source>
</evidence>
<dbReference type="EC" id="3.1.4.35" evidence="3"/>
<reference evidence="8 9" key="1">
    <citation type="journal article" date="2019" name="PLoS Biol.">
        <title>Sex chromosomes control vertical transmission of feminizing Wolbachia symbionts in an isopod.</title>
        <authorList>
            <person name="Becking T."/>
            <person name="Chebbi M.A."/>
            <person name="Giraud I."/>
            <person name="Moumen B."/>
            <person name="Laverre T."/>
            <person name="Caubet Y."/>
            <person name="Peccoud J."/>
            <person name="Gilbert C."/>
            <person name="Cordaux R."/>
        </authorList>
    </citation>
    <scope>NUCLEOTIDE SEQUENCE [LARGE SCALE GENOMIC DNA]</scope>
    <source>
        <strain evidence="8">ANa2</strain>
        <tissue evidence="8">Whole body excluding digestive tract and cuticle</tissue>
    </source>
</reference>
<feature type="domain" description="PDEase" evidence="7">
    <location>
        <begin position="286"/>
        <end position="374"/>
    </location>
</feature>
<organism evidence="8 9">
    <name type="scientific">Armadillidium nasatum</name>
    <dbReference type="NCBI Taxonomy" id="96803"/>
    <lineage>
        <taxon>Eukaryota</taxon>
        <taxon>Metazoa</taxon>
        <taxon>Ecdysozoa</taxon>
        <taxon>Arthropoda</taxon>
        <taxon>Crustacea</taxon>
        <taxon>Multicrustacea</taxon>
        <taxon>Malacostraca</taxon>
        <taxon>Eumalacostraca</taxon>
        <taxon>Peracarida</taxon>
        <taxon>Isopoda</taxon>
        <taxon>Oniscidea</taxon>
        <taxon>Crinocheta</taxon>
        <taxon>Armadillidiidae</taxon>
        <taxon>Armadillidium</taxon>
    </lineage>
</organism>
<feature type="region of interest" description="Disordered" evidence="6">
    <location>
        <begin position="549"/>
        <end position="571"/>
    </location>
</feature>
<dbReference type="PANTHER" id="PTHR11347">
    <property type="entry name" value="CYCLIC NUCLEOTIDE PHOSPHODIESTERASE"/>
    <property type="match status" value="1"/>
</dbReference>
<dbReference type="AlphaFoldDB" id="A0A5N5SM61"/>
<feature type="compositionally biased region" description="Polar residues" evidence="6">
    <location>
        <begin position="562"/>
        <end position="571"/>
    </location>
</feature>
<dbReference type="SUPFAM" id="SSF109604">
    <property type="entry name" value="HD-domain/PDEase-like"/>
    <property type="match status" value="1"/>
</dbReference>
<gene>
    <name evidence="8" type="primary">Pde6_0</name>
    <name evidence="8" type="ORF">Anas_09104</name>
</gene>
<dbReference type="PROSITE" id="PS51845">
    <property type="entry name" value="PDEASE_I_2"/>
    <property type="match status" value="2"/>
</dbReference>
<comment type="cofactor">
    <cofactor evidence="1">
        <name>a divalent metal cation</name>
        <dbReference type="ChEBI" id="CHEBI:60240"/>
    </cofactor>
</comment>
<comment type="similarity">
    <text evidence="2">Belongs to the cyclic nucleotide phosphodiesterase family.</text>
</comment>
<dbReference type="InterPro" id="IPR036971">
    <property type="entry name" value="PDEase_catalytic_dom_sf"/>
</dbReference>
<proteinExistence type="inferred from homology"/>
<dbReference type="Pfam" id="PF01590">
    <property type="entry name" value="GAF"/>
    <property type="match status" value="1"/>
</dbReference>
<dbReference type="InterPro" id="IPR002073">
    <property type="entry name" value="PDEase_catalytic_dom"/>
</dbReference>
<dbReference type="SMART" id="SM00065">
    <property type="entry name" value="GAF"/>
    <property type="match status" value="1"/>
</dbReference>
<dbReference type="Pfam" id="PF00233">
    <property type="entry name" value="PDEase_I"/>
    <property type="match status" value="1"/>
</dbReference>
<dbReference type="OrthoDB" id="295473at2759"/>
<evidence type="ECO:0000256" key="5">
    <source>
        <dbReference type="ARBA" id="ARBA00022801"/>
    </source>
</evidence>
<dbReference type="GO" id="GO:0007165">
    <property type="term" value="P:signal transduction"/>
    <property type="evidence" value="ECO:0007669"/>
    <property type="project" value="InterPro"/>
</dbReference>
<dbReference type="Gene3D" id="1.10.1300.10">
    <property type="entry name" value="3'5'-cyclic nucleotide phosphodiesterase, catalytic domain"/>
    <property type="match status" value="2"/>
</dbReference>
<dbReference type="Gene3D" id="3.30.450.40">
    <property type="match status" value="1"/>
</dbReference>
<keyword evidence="9" id="KW-1185">Reference proteome</keyword>
<dbReference type="GO" id="GO:0047555">
    <property type="term" value="F:3',5'-cyclic-GMP phosphodiesterase activity"/>
    <property type="evidence" value="ECO:0007669"/>
    <property type="project" value="UniProtKB-EC"/>
</dbReference>
<evidence type="ECO:0000259" key="7">
    <source>
        <dbReference type="PROSITE" id="PS51845"/>
    </source>
</evidence>
<accession>A0A5N5SM61</accession>
<feature type="domain" description="PDEase" evidence="7">
    <location>
        <begin position="382"/>
        <end position="548"/>
    </location>
</feature>